<feature type="transmembrane region" description="Helical" evidence="1">
    <location>
        <begin position="166"/>
        <end position="186"/>
    </location>
</feature>
<sequence>MSHKEKQKQVSTELGGFYGAVERIGNKIPSPVFMFIGLFIITYIAAFILGSLGVAVENPATGETVAVVNLLTAQGVAEFLQKMGSVWMNFAPLLTVPVCTIGLAVASRSGLLENCLRTAGAVKGKWIVTIIVAFIGVNANLVGDAAFVIFPPLMAMLFKSVKRNPLAGLFLGFASVSVGFGANLLMGSADASLAGLTEAAASVIDPAYAANAAMGWYFLFASTFVVTLVVSWVTIHVIEPKLERTGMAADHREGAVYEGLNATEKKGLKNALIALVLFFVAVALCCLKGMPFAASEGGSITTGMLFKCIPALIMIMFFVPGFVYGKTVGSIRKFGDTIPMMQEEMKTLSGFFIVCFFASQFISIFGASNIASIIAIIGGNFLVNLGLPKAVLLGAFVILVGFVNLFMTGASGKWALISTMFVPMFMIAGLNPAAVQVAYRMGDGLTNNIAPTLPYLAVILGYAQQYESRAKTGTVMAYMLPYTLITGAIWIIFLVLWVVVGLPMGPGYSALI</sequence>
<feature type="transmembrane region" description="Helical" evidence="1">
    <location>
        <begin position="32"/>
        <end position="54"/>
    </location>
</feature>
<feature type="transmembrane region" description="Helical" evidence="1">
    <location>
        <begin position="271"/>
        <end position="292"/>
    </location>
</feature>
<dbReference type="GO" id="GO:1902604">
    <property type="term" value="P:p-aminobenzoyl-glutamate transmembrane transport"/>
    <property type="evidence" value="ECO:0007669"/>
    <property type="project" value="InterPro"/>
</dbReference>
<protein>
    <submittedName>
        <fullName evidence="2">AbgT family transporter</fullName>
    </submittedName>
</protein>
<feature type="transmembrane region" description="Helical" evidence="1">
    <location>
        <begin position="414"/>
        <end position="439"/>
    </location>
</feature>
<keyword evidence="1" id="KW-1133">Transmembrane helix</keyword>
<dbReference type="Pfam" id="PF03806">
    <property type="entry name" value="ABG_transport"/>
    <property type="match status" value="1"/>
</dbReference>
<dbReference type="RefSeq" id="WP_117777563.1">
    <property type="nucleotide sequence ID" value="NZ_QSBM01000010.1"/>
</dbReference>
<accession>A0A413FE88</accession>
<feature type="transmembrane region" description="Helical" evidence="1">
    <location>
        <begin position="87"/>
        <end position="106"/>
    </location>
</feature>
<feature type="transmembrane region" description="Helical" evidence="1">
    <location>
        <begin position="350"/>
        <end position="378"/>
    </location>
</feature>
<dbReference type="Proteomes" id="UP000283880">
    <property type="component" value="Unassembled WGS sequence"/>
</dbReference>
<name>A0A413FE88_9FIRM</name>
<dbReference type="InterPro" id="IPR004697">
    <property type="entry name" value="AbgT"/>
</dbReference>
<dbReference type="AlphaFoldDB" id="A0A413FE88"/>
<feature type="transmembrane region" description="Helical" evidence="1">
    <location>
        <begin position="304"/>
        <end position="324"/>
    </location>
</feature>
<organism evidence="2 3">
    <name type="scientific">Enterocloster asparagiformis</name>
    <dbReference type="NCBI Taxonomy" id="333367"/>
    <lineage>
        <taxon>Bacteria</taxon>
        <taxon>Bacillati</taxon>
        <taxon>Bacillota</taxon>
        <taxon>Clostridia</taxon>
        <taxon>Lachnospirales</taxon>
        <taxon>Lachnospiraceae</taxon>
        <taxon>Enterocloster</taxon>
    </lineage>
</organism>
<gene>
    <name evidence="2" type="ORF">DWV29_14110</name>
</gene>
<dbReference type="EMBL" id="QSBM01000010">
    <property type="protein sequence ID" value="RGX28745.1"/>
    <property type="molecule type" value="Genomic_DNA"/>
</dbReference>
<feature type="transmembrane region" description="Helical" evidence="1">
    <location>
        <begin position="126"/>
        <end position="154"/>
    </location>
</feature>
<dbReference type="OrthoDB" id="3314392at2"/>
<feature type="transmembrane region" description="Helical" evidence="1">
    <location>
        <begin position="216"/>
        <end position="238"/>
    </location>
</feature>
<comment type="caution">
    <text evidence="2">The sequence shown here is derived from an EMBL/GenBank/DDBJ whole genome shotgun (WGS) entry which is preliminary data.</text>
</comment>
<evidence type="ECO:0000313" key="2">
    <source>
        <dbReference type="EMBL" id="RGX28745.1"/>
    </source>
</evidence>
<dbReference type="GO" id="GO:0015558">
    <property type="term" value="F:secondary active p-aminobenzoyl-glutamate transmembrane transporter activity"/>
    <property type="evidence" value="ECO:0007669"/>
    <property type="project" value="InterPro"/>
</dbReference>
<evidence type="ECO:0000313" key="3">
    <source>
        <dbReference type="Proteomes" id="UP000283880"/>
    </source>
</evidence>
<dbReference type="PANTHER" id="PTHR30282">
    <property type="entry name" value="P-AMINOBENZOYL GLUTAMATE TRANSPORTER"/>
    <property type="match status" value="1"/>
</dbReference>
<evidence type="ECO:0000256" key="1">
    <source>
        <dbReference type="SAM" id="Phobius"/>
    </source>
</evidence>
<feature type="transmembrane region" description="Helical" evidence="1">
    <location>
        <begin position="390"/>
        <end position="407"/>
    </location>
</feature>
<proteinExistence type="predicted"/>
<keyword evidence="1" id="KW-0812">Transmembrane</keyword>
<reference evidence="2 3" key="1">
    <citation type="submission" date="2018-08" db="EMBL/GenBank/DDBJ databases">
        <title>A genome reference for cultivated species of the human gut microbiota.</title>
        <authorList>
            <person name="Zou Y."/>
            <person name="Xue W."/>
            <person name="Luo G."/>
        </authorList>
    </citation>
    <scope>NUCLEOTIDE SEQUENCE [LARGE SCALE GENOMIC DNA]</scope>
    <source>
        <strain evidence="2 3">AF04-15</strain>
    </source>
</reference>
<keyword evidence="1" id="KW-0472">Membrane</keyword>
<dbReference type="PANTHER" id="PTHR30282:SF0">
    <property type="entry name" value="P-AMINOBENZOYL-GLUTAMATE TRANSPORT PROTEIN"/>
    <property type="match status" value="1"/>
</dbReference>
<feature type="transmembrane region" description="Helical" evidence="1">
    <location>
        <begin position="475"/>
        <end position="500"/>
    </location>
</feature>